<dbReference type="InterPro" id="IPR012334">
    <property type="entry name" value="Pectin_lyas_fold"/>
</dbReference>
<evidence type="ECO:0000313" key="4">
    <source>
        <dbReference type="Proteomes" id="UP001519654"/>
    </source>
</evidence>
<name>A0ABS5YY56_9ACTN</name>
<proteinExistence type="predicted"/>
<dbReference type="Proteomes" id="UP001519654">
    <property type="component" value="Unassembled WGS sequence"/>
</dbReference>
<dbReference type="RefSeq" id="WP_215792633.1">
    <property type="nucleotide sequence ID" value="NZ_JAHKKG010000011.1"/>
</dbReference>
<keyword evidence="1" id="KW-0732">Signal</keyword>
<dbReference type="Gene3D" id="2.160.20.10">
    <property type="entry name" value="Single-stranded right-handed beta-helix, Pectin lyase-like"/>
    <property type="match status" value="2"/>
</dbReference>
<dbReference type="InterPro" id="IPR039448">
    <property type="entry name" value="Beta_helix"/>
</dbReference>
<comment type="caution">
    <text evidence="3">The sequence shown here is derived from an EMBL/GenBank/DDBJ whole genome shotgun (WGS) entry which is preliminary data.</text>
</comment>
<dbReference type="InterPro" id="IPR011050">
    <property type="entry name" value="Pectin_lyase_fold/virulence"/>
</dbReference>
<gene>
    <name evidence="3" type="ORF">KOI35_33150</name>
</gene>
<feature type="signal peptide" evidence="1">
    <location>
        <begin position="1"/>
        <end position="23"/>
    </location>
</feature>
<organism evidence="3 4">
    <name type="scientific">Paractinoplanes bogorensis</name>
    <dbReference type="NCBI Taxonomy" id="1610840"/>
    <lineage>
        <taxon>Bacteria</taxon>
        <taxon>Bacillati</taxon>
        <taxon>Actinomycetota</taxon>
        <taxon>Actinomycetes</taxon>
        <taxon>Micromonosporales</taxon>
        <taxon>Micromonosporaceae</taxon>
        <taxon>Paractinoplanes</taxon>
    </lineage>
</organism>
<feature type="domain" description="Right handed beta helix" evidence="2">
    <location>
        <begin position="177"/>
        <end position="326"/>
    </location>
</feature>
<dbReference type="SUPFAM" id="SSF51126">
    <property type="entry name" value="Pectin lyase-like"/>
    <property type="match status" value="1"/>
</dbReference>
<dbReference type="Pfam" id="PF13229">
    <property type="entry name" value="Beta_helix"/>
    <property type="match status" value="1"/>
</dbReference>
<evidence type="ECO:0000259" key="2">
    <source>
        <dbReference type="Pfam" id="PF13229"/>
    </source>
</evidence>
<feature type="chain" id="PRO_5045246292" evidence="1">
    <location>
        <begin position="24"/>
        <end position="369"/>
    </location>
</feature>
<accession>A0ABS5YY56</accession>
<dbReference type="SMART" id="SM00710">
    <property type="entry name" value="PbH1"/>
    <property type="match status" value="7"/>
</dbReference>
<sequence>MKSSALVVAVLAVSAFGGGAAHASPGRNAVCNVPSTTYPTIQSAVNATACRTVRVAPGTYAENVSITRPVEVDGAQAGQDARSRRGRESTLTGNFTISANDVTIDGFTINGPAGGGTAALIMQNSNSGETIQNNVINNPGRAASITASRSTFRRNLVKNTPTAEDGFQTNSAPVRDVTIADNVFTGPVPASYNADITFIEGNANLTVAGNRSTAGGTLVAIFKTTGARITGNTVVGDGSSSAVYIGGGNNRISVTGNTISSSGTGVKVANDFGIGLNAGVTITSNTLRNNKNGVNVTAASDTVQVNRNSLTGNTAYGVVTTGSPVNATCNWWGAINGPGAVASGRGDKVSANVTYQPWLRLPGLTVLCR</sequence>
<evidence type="ECO:0000256" key="1">
    <source>
        <dbReference type="SAM" id="SignalP"/>
    </source>
</evidence>
<evidence type="ECO:0000313" key="3">
    <source>
        <dbReference type="EMBL" id="MBU2668372.1"/>
    </source>
</evidence>
<keyword evidence="4" id="KW-1185">Reference proteome</keyword>
<dbReference type="InterPro" id="IPR006626">
    <property type="entry name" value="PbH1"/>
</dbReference>
<reference evidence="3 4" key="1">
    <citation type="submission" date="2021-06" db="EMBL/GenBank/DDBJ databases">
        <title>Actinoplanes lichenicola sp. nov., and Actinoplanes ovalisporus sp. nov., isolated from lichen in Thailand.</title>
        <authorList>
            <person name="Saeng-In P."/>
            <person name="Kanchanasin P."/>
            <person name="Yuki M."/>
            <person name="Kudo T."/>
            <person name="Ohkuma M."/>
            <person name="Phongsopitanun W."/>
            <person name="Tanasupawat S."/>
        </authorList>
    </citation>
    <scope>NUCLEOTIDE SEQUENCE [LARGE SCALE GENOMIC DNA]</scope>
    <source>
        <strain evidence="3 4">NBRC 110975</strain>
    </source>
</reference>
<protein>
    <submittedName>
        <fullName evidence="3">Right-handed parallel beta-helix repeat-containing protein</fullName>
    </submittedName>
</protein>
<dbReference type="EMBL" id="JAHKKG010000011">
    <property type="protein sequence ID" value="MBU2668372.1"/>
    <property type="molecule type" value="Genomic_DNA"/>
</dbReference>